<dbReference type="PANTHER" id="PTHR11139">
    <property type="entry name" value="ATAXIA TELANGIECTASIA MUTATED ATM -RELATED"/>
    <property type="match status" value="1"/>
</dbReference>
<dbReference type="Pfam" id="PF20502">
    <property type="entry name" value="DNAPKcs_CC1-2"/>
    <property type="match status" value="1"/>
</dbReference>
<proteinExistence type="predicted"/>
<dbReference type="GO" id="GO:0000723">
    <property type="term" value="P:telomere maintenance"/>
    <property type="evidence" value="ECO:0007669"/>
    <property type="project" value="TreeGrafter"/>
</dbReference>
<accession>A0AAD9NRN5</accession>
<protein>
    <recommendedName>
        <fullName evidence="5">DNA-dependent protein kinase catalytic subunit</fullName>
    </recommendedName>
</protein>
<dbReference type="GO" id="GO:0004674">
    <property type="term" value="F:protein serine/threonine kinase activity"/>
    <property type="evidence" value="ECO:0007669"/>
    <property type="project" value="TreeGrafter"/>
</dbReference>
<name>A0AAD9NRN5_RIDPI</name>
<dbReference type="Pfam" id="PF20500">
    <property type="entry name" value="DNA-PKcs_N"/>
    <property type="match status" value="1"/>
</dbReference>
<dbReference type="InterPro" id="IPR016024">
    <property type="entry name" value="ARM-type_fold"/>
</dbReference>
<evidence type="ECO:0000313" key="3">
    <source>
        <dbReference type="EMBL" id="KAK2178223.1"/>
    </source>
</evidence>
<dbReference type="Proteomes" id="UP001209878">
    <property type="component" value="Unassembled WGS sequence"/>
</dbReference>
<dbReference type="EMBL" id="JAODUO010000553">
    <property type="protein sequence ID" value="KAK2178223.1"/>
    <property type="molecule type" value="Genomic_DNA"/>
</dbReference>
<sequence>MYAMFLHWSRVSNREVSLVAMSALEAFLQQISSALVSQAAQGGGDAAAFEFFIREFRRIMDSPQSSSKEISLAIKGYGFFAAPCKIFLSVDDVKFMFNEMMQRSEQVFFGQSEVMDDTIFNLPSFLEALASILTQLDEVSETFLQSLERLVVMQMENFPKLSQKVHFRCFLAVLKVLFALAPKGAVFRGFVSRVVYQGLIRTCSHPIVTATAGDNEGGPRGDKDYSTEGATQHMSYRDYFALWKCLLESTKLKRLAHEGIELKVRFTLTEVIYDELIRAVLAIVQRLDLTATKAPPADMDDNSGGDASTHFTVSSDPMQGLEPARPKDFVIFVNLVDFCSDFLPDNQTQLFTRWVLTFGTEMIEQSTRLPLVSGFYKLLAVCMKICTRTQYFSVSSPPQAKDENSQDMGLVETVEATQRETCFLLFTKFSKEVLTRLRQYKEDLLASCLYLILSLPHEVVVAEVEAVMPALRTALRLGHSYLPLAGAALHALETWAHALPPHVLQPFYPSLLPCLDIFLKSAGSSAAEMESVTLTSKKPGRKTGRRKIPVKLLKQPKPEESLKPSECQLEHIKLHCVRLLGSLGGATNSVLVHGDAVGTGGTAVAWDTQQHLLFHVPFVDIKPTISLDPFLPRVVELALTSSERQTKVAACELLHSLVLYALGRGSQQRGAHATASQMAPLYRKLFPVVMQLSCDVEQVAKQLFEPLMMQLIHWFTGNHKFESDDTVALLDTLMDGVVCATDTALRDFSATCLKEFLAWSVKQASQKQLERSPFNVKSLLKRVYSLARHPSATKRLGAALTFNNIYVVFREETSLVDVFTVEILVVFVESLALAHVDDKSLGTQEQCKLALRHIQRILKVKAGLFNKKNKMRRTPKAWQDETLTGVVEWLLRQCGRPETECRHMCMELVTSLVPCLPGVKTAQEFFRAKETSKKDVNYFIDRFEGGMFVVSGEETGLKRNQTMSQLGGTFSVKTALDWFDQVLASLDCYTWVLGQGLVSAATILANDKSVVFQVLSHFFERLALGDVGDAARLFTGDAGRDVFTPQEKDDYNRAKCTVIIRAMNFICVLLEPTHGKVILKGSVSDLWSEGLWETVIKCVLQPLAVGFNMADVEVISQLPNEVSKGHRSILK</sequence>
<comment type="caution">
    <text evidence="3">The sequence shown here is derived from an EMBL/GenBank/DDBJ whole genome shotgun (WGS) entry which is preliminary data.</text>
</comment>
<feature type="domain" description="DNA-PKcs N-terminal" evidence="1">
    <location>
        <begin position="1"/>
        <end position="583"/>
    </location>
</feature>
<gene>
    <name evidence="3" type="ORF">NP493_553g02004</name>
</gene>
<dbReference type="PANTHER" id="PTHR11139:SF68">
    <property type="entry name" value="DNA-DEPENDENT PROTEIN KINASE CATALYTIC SUBUNIT"/>
    <property type="match status" value="1"/>
</dbReference>
<dbReference type="InterPro" id="IPR046804">
    <property type="entry name" value="DNA-PKcs_N"/>
</dbReference>
<dbReference type="GO" id="GO:0006302">
    <property type="term" value="P:double-strand break repair"/>
    <property type="evidence" value="ECO:0007669"/>
    <property type="project" value="TreeGrafter"/>
</dbReference>
<organism evidence="3 4">
    <name type="scientific">Ridgeia piscesae</name>
    <name type="common">Tubeworm</name>
    <dbReference type="NCBI Taxonomy" id="27915"/>
    <lineage>
        <taxon>Eukaryota</taxon>
        <taxon>Metazoa</taxon>
        <taxon>Spiralia</taxon>
        <taxon>Lophotrochozoa</taxon>
        <taxon>Annelida</taxon>
        <taxon>Polychaeta</taxon>
        <taxon>Sedentaria</taxon>
        <taxon>Canalipalpata</taxon>
        <taxon>Sabellida</taxon>
        <taxon>Siboglinidae</taxon>
        <taxon>Ridgeia</taxon>
    </lineage>
</organism>
<dbReference type="InterPro" id="IPR050517">
    <property type="entry name" value="DDR_Repair_Kinase"/>
</dbReference>
<reference evidence="3" key="1">
    <citation type="journal article" date="2023" name="Mol. Biol. Evol.">
        <title>Third-Generation Sequencing Reveals the Adaptive Role of the Epigenome in Three Deep-Sea Polychaetes.</title>
        <authorList>
            <person name="Perez M."/>
            <person name="Aroh O."/>
            <person name="Sun Y."/>
            <person name="Lan Y."/>
            <person name="Juniper S.K."/>
            <person name="Young C.R."/>
            <person name="Angers B."/>
            <person name="Qian P.Y."/>
        </authorList>
    </citation>
    <scope>NUCLEOTIDE SEQUENCE</scope>
    <source>
        <strain evidence="3">R07B-5</strain>
    </source>
</reference>
<dbReference type="SUPFAM" id="SSF48371">
    <property type="entry name" value="ARM repeat"/>
    <property type="match status" value="1"/>
</dbReference>
<dbReference type="GO" id="GO:0005634">
    <property type="term" value="C:nucleus"/>
    <property type="evidence" value="ECO:0007669"/>
    <property type="project" value="TreeGrafter"/>
</dbReference>
<evidence type="ECO:0000259" key="2">
    <source>
        <dbReference type="Pfam" id="PF20502"/>
    </source>
</evidence>
<evidence type="ECO:0008006" key="5">
    <source>
        <dbReference type="Google" id="ProtNLM"/>
    </source>
</evidence>
<evidence type="ECO:0000259" key="1">
    <source>
        <dbReference type="Pfam" id="PF20500"/>
    </source>
</evidence>
<feature type="domain" description="DNA-dependent protein kinase catalytic subunit CC1/2" evidence="2">
    <location>
        <begin position="678"/>
        <end position="1124"/>
    </location>
</feature>
<evidence type="ECO:0000313" key="4">
    <source>
        <dbReference type="Proteomes" id="UP001209878"/>
    </source>
</evidence>
<dbReference type="AlphaFoldDB" id="A0AAD9NRN5"/>
<dbReference type="InterPro" id="IPR046803">
    <property type="entry name" value="DNAPKcs_CC1-2"/>
</dbReference>
<keyword evidence="4" id="KW-1185">Reference proteome</keyword>
<dbReference type="GO" id="GO:0008630">
    <property type="term" value="P:intrinsic apoptotic signaling pathway in response to DNA damage"/>
    <property type="evidence" value="ECO:0007669"/>
    <property type="project" value="TreeGrafter"/>
</dbReference>